<sequence>MDQHTKSTRLGLPHTGRLHSRVNLAESNRPEVIAHGRVPAEPKFSPIPRRPILRVFRHSKTYKYTLKEEEKEK</sequence>
<evidence type="ECO:0000313" key="2">
    <source>
        <dbReference type="Proteomes" id="UP000032142"/>
    </source>
</evidence>
<dbReference type="Proteomes" id="UP000032142">
    <property type="component" value="Unassembled WGS sequence"/>
</dbReference>
<dbReference type="EMBL" id="JRRC01080176">
    <property type="protein sequence ID" value="KHF99455.1"/>
    <property type="molecule type" value="Genomic_DNA"/>
</dbReference>
<name>A0A0B0MKK9_GOSAR</name>
<accession>A0A0B0MKK9</accession>
<protein>
    <submittedName>
        <fullName evidence="1">Uncharacterized protein</fullName>
    </submittedName>
</protein>
<comment type="caution">
    <text evidence="1">The sequence shown here is derived from an EMBL/GenBank/DDBJ whole genome shotgun (WGS) entry which is preliminary data.</text>
</comment>
<gene>
    <name evidence="1" type="ORF">F383_38515</name>
</gene>
<evidence type="ECO:0000313" key="1">
    <source>
        <dbReference type="EMBL" id="KHF99455.1"/>
    </source>
</evidence>
<dbReference type="AlphaFoldDB" id="A0A0B0MKK9"/>
<proteinExistence type="predicted"/>
<organism evidence="1 2">
    <name type="scientific">Gossypium arboreum</name>
    <name type="common">Tree cotton</name>
    <name type="synonym">Gossypium nanking</name>
    <dbReference type="NCBI Taxonomy" id="29729"/>
    <lineage>
        <taxon>Eukaryota</taxon>
        <taxon>Viridiplantae</taxon>
        <taxon>Streptophyta</taxon>
        <taxon>Embryophyta</taxon>
        <taxon>Tracheophyta</taxon>
        <taxon>Spermatophyta</taxon>
        <taxon>Magnoliopsida</taxon>
        <taxon>eudicotyledons</taxon>
        <taxon>Gunneridae</taxon>
        <taxon>Pentapetalae</taxon>
        <taxon>rosids</taxon>
        <taxon>malvids</taxon>
        <taxon>Malvales</taxon>
        <taxon>Malvaceae</taxon>
        <taxon>Malvoideae</taxon>
        <taxon>Gossypium</taxon>
    </lineage>
</organism>
<keyword evidence="2" id="KW-1185">Reference proteome</keyword>
<reference evidence="2" key="1">
    <citation type="submission" date="2014-09" db="EMBL/GenBank/DDBJ databases">
        <authorList>
            <person name="Mudge J."/>
            <person name="Ramaraj T."/>
            <person name="Lindquist I.E."/>
            <person name="Bharti A.K."/>
            <person name="Sundararajan A."/>
            <person name="Cameron C.T."/>
            <person name="Woodward J.E."/>
            <person name="May G.D."/>
            <person name="Brubaker C."/>
            <person name="Broadhvest J."/>
            <person name="Wilkins T.A."/>
        </authorList>
    </citation>
    <scope>NUCLEOTIDE SEQUENCE</scope>
    <source>
        <strain evidence="2">cv. AKA8401</strain>
    </source>
</reference>